<dbReference type="SUPFAM" id="SSF52540">
    <property type="entry name" value="P-loop containing nucleoside triphosphate hydrolases"/>
    <property type="match status" value="1"/>
</dbReference>
<evidence type="ECO:0000313" key="6">
    <source>
        <dbReference type="Proteomes" id="UP000572817"/>
    </source>
</evidence>
<keyword evidence="3" id="KW-1133">Transmembrane helix</keyword>
<dbReference type="OrthoDB" id="8954335at2759"/>
<evidence type="ECO:0000313" key="5">
    <source>
        <dbReference type="EMBL" id="KAF4312556.1"/>
    </source>
</evidence>
<evidence type="ECO:0000256" key="2">
    <source>
        <dbReference type="SAM" id="Coils"/>
    </source>
</evidence>
<feature type="transmembrane region" description="Helical" evidence="3">
    <location>
        <begin position="293"/>
        <end position="313"/>
    </location>
</feature>
<dbReference type="CDD" id="cd00882">
    <property type="entry name" value="Ras_like_GTPase"/>
    <property type="match status" value="1"/>
</dbReference>
<keyword evidence="2" id="KW-0175">Coiled coil</keyword>
<comment type="caution">
    <text evidence="5">The sequence shown here is derived from an EMBL/GenBank/DDBJ whole genome shotgun (WGS) entry which is preliminary data.</text>
</comment>
<dbReference type="InterPro" id="IPR027417">
    <property type="entry name" value="P-loop_NTPase"/>
</dbReference>
<dbReference type="AlphaFoldDB" id="A0A8H4J4E1"/>
<protein>
    <recommendedName>
        <fullName evidence="4">AIG1-type G domain-containing protein</fullName>
    </recommendedName>
</protein>
<keyword evidence="1" id="KW-0547">Nucleotide-binding</keyword>
<evidence type="ECO:0000256" key="3">
    <source>
        <dbReference type="SAM" id="Phobius"/>
    </source>
</evidence>
<accession>A0A8H4J4E1</accession>
<sequence length="340" mass="37372">MTFGNQEKLGMIVVMGVTGAGKSYLINKLAGRAIVDEGATLDPCTQNCQLVPVQIGSSKVLLVDTPGFDDAVRTDSQILSEIAQILSAQYELGVELKGVIYVHRITDNRYAGSSVKTFEIFKKICGEKALENVLLVTSRWATVEPDLGASRERELKEKFWAYMVARGSKMSRFHGDRNSAVSLASHLLCKDTVVLDLQRELIDEGKKLDETAAGAYVDGNVETLKAKLVDEMASLDRLKRELAESDRAMRRQIQKDWSEQQARLAMAQQEQANLAVPIGGQVQQKLKKKRSALGFFLPFVPFAVQMIMMFAGIPLPGMDLIMNWASEAGVDTSGGGFFSS</sequence>
<organism evidence="5 6">
    <name type="scientific">Botryosphaeria dothidea</name>
    <dbReference type="NCBI Taxonomy" id="55169"/>
    <lineage>
        <taxon>Eukaryota</taxon>
        <taxon>Fungi</taxon>
        <taxon>Dikarya</taxon>
        <taxon>Ascomycota</taxon>
        <taxon>Pezizomycotina</taxon>
        <taxon>Dothideomycetes</taxon>
        <taxon>Dothideomycetes incertae sedis</taxon>
        <taxon>Botryosphaeriales</taxon>
        <taxon>Botryosphaeriaceae</taxon>
        <taxon>Botryosphaeria</taxon>
    </lineage>
</organism>
<keyword evidence="3" id="KW-0472">Membrane</keyword>
<gene>
    <name evidence="5" type="ORF">GTA08_BOTSDO11944</name>
</gene>
<evidence type="ECO:0000259" key="4">
    <source>
        <dbReference type="Pfam" id="PF04548"/>
    </source>
</evidence>
<evidence type="ECO:0000256" key="1">
    <source>
        <dbReference type="ARBA" id="ARBA00022741"/>
    </source>
</evidence>
<keyword evidence="3" id="KW-0812">Transmembrane</keyword>
<dbReference type="Pfam" id="PF04548">
    <property type="entry name" value="AIG1"/>
    <property type="match status" value="1"/>
</dbReference>
<keyword evidence="6" id="KW-1185">Reference proteome</keyword>
<name>A0A8H4J4E1_9PEZI</name>
<dbReference type="GO" id="GO:0005525">
    <property type="term" value="F:GTP binding"/>
    <property type="evidence" value="ECO:0007669"/>
    <property type="project" value="InterPro"/>
</dbReference>
<dbReference type="EMBL" id="WWBZ02000002">
    <property type="protein sequence ID" value="KAF4312556.1"/>
    <property type="molecule type" value="Genomic_DNA"/>
</dbReference>
<dbReference type="Proteomes" id="UP000572817">
    <property type="component" value="Unassembled WGS sequence"/>
</dbReference>
<reference evidence="5" key="1">
    <citation type="submission" date="2020-04" db="EMBL/GenBank/DDBJ databases">
        <title>Genome Assembly and Annotation of Botryosphaeria dothidea sdau 11-99, a Latent Pathogen of Apple Fruit Ring Rot in China.</title>
        <authorList>
            <person name="Yu C."/>
            <person name="Diao Y."/>
            <person name="Lu Q."/>
            <person name="Zhao J."/>
            <person name="Cui S."/>
            <person name="Peng C."/>
            <person name="He B."/>
            <person name="Liu H."/>
        </authorList>
    </citation>
    <scope>NUCLEOTIDE SEQUENCE [LARGE SCALE GENOMIC DNA]</scope>
    <source>
        <strain evidence="5">Sdau11-99</strain>
    </source>
</reference>
<feature type="coiled-coil region" evidence="2">
    <location>
        <begin position="221"/>
        <end position="255"/>
    </location>
</feature>
<dbReference type="Gene3D" id="3.40.50.300">
    <property type="entry name" value="P-loop containing nucleotide triphosphate hydrolases"/>
    <property type="match status" value="1"/>
</dbReference>
<proteinExistence type="predicted"/>
<dbReference type="InterPro" id="IPR006703">
    <property type="entry name" value="G_AIG1"/>
</dbReference>
<feature type="domain" description="AIG1-type G" evidence="4">
    <location>
        <begin position="12"/>
        <end position="144"/>
    </location>
</feature>